<dbReference type="Proteomes" id="UP000256763">
    <property type="component" value="Unassembled WGS sequence"/>
</dbReference>
<dbReference type="Gene3D" id="3.40.1410.10">
    <property type="entry name" value="Chorismate lyase-like"/>
    <property type="match status" value="1"/>
</dbReference>
<dbReference type="GO" id="GO:0042866">
    <property type="term" value="P:pyruvate biosynthetic process"/>
    <property type="evidence" value="ECO:0007669"/>
    <property type="project" value="UniProtKB-UniRule"/>
</dbReference>
<sequence>MSKWRPQKDPLRQCVPRRLRPWLEDTASLTARIQRHSGGRLRVRILSECWSLPAAEEALALGQPVGRYAWMREVLLMCDSTPWVYARTAVPLESLRGRYKPLLRLGARPLGSVLFGRFPVQRTPLLIRRLDERDPLLPVVQRHVAVSSGLWARRSMLSFDSCRLLVTEVFLPELVDGLRDKRAMSFAL</sequence>
<organism evidence="5 6">
    <name type="scientific">Alkalilimnicola ehrlichii</name>
    <dbReference type="NCBI Taxonomy" id="351052"/>
    <lineage>
        <taxon>Bacteria</taxon>
        <taxon>Pseudomonadati</taxon>
        <taxon>Pseudomonadota</taxon>
        <taxon>Gammaproteobacteria</taxon>
        <taxon>Chromatiales</taxon>
        <taxon>Ectothiorhodospiraceae</taxon>
        <taxon>Alkalilimnicola</taxon>
    </lineage>
</organism>
<comment type="pathway">
    <text evidence="4">Cofactor biosynthesis; ubiquinone biosynthesis.</text>
</comment>
<comment type="function">
    <text evidence="4">Removes the pyruvyl group from chorismate, with concomitant aromatization of the ring, to provide 4-hydroxybenzoate (4HB) for the ubiquinone pathway.</text>
</comment>
<evidence type="ECO:0000313" key="5">
    <source>
        <dbReference type="EMBL" id="RFA39541.1"/>
    </source>
</evidence>
<comment type="catalytic activity">
    <reaction evidence="4">
        <text>chorismate = 4-hydroxybenzoate + pyruvate</text>
        <dbReference type="Rhea" id="RHEA:16505"/>
        <dbReference type="ChEBI" id="CHEBI:15361"/>
        <dbReference type="ChEBI" id="CHEBI:17879"/>
        <dbReference type="ChEBI" id="CHEBI:29748"/>
        <dbReference type="EC" id="4.1.3.40"/>
    </reaction>
</comment>
<dbReference type="HAMAP" id="MF_01632">
    <property type="entry name" value="UbiC"/>
    <property type="match status" value="1"/>
</dbReference>
<comment type="similarity">
    <text evidence="4">Belongs to the UbiC family.</text>
</comment>
<dbReference type="AlphaFoldDB" id="A0A3E0X1Q8"/>
<dbReference type="GO" id="GO:0008813">
    <property type="term" value="F:chorismate lyase activity"/>
    <property type="evidence" value="ECO:0007669"/>
    <property type="project" value="UniProtKB-UniRule"/>
</dbReference>
<dbReference type="InterPro" id="IPR007440">
    <property type="entry name" value="Chorismate--pyruvate_lyase"/>
</dbReference>
<dbReference type="SUPFAM" id="SSF64288">
    <property type="entry name" value="Chorismate lyase-like"/>
    <property type="match status" value="1"/>
</dbReference>
<dbReference type="Pfam" id="PF04345">
    <property type="entry name" value="Chor_lyase"/>
    <property type="match status" value="1"/>
</dbReference>
<keyword evidence="4" id="KW-0670">Pyruvate</keyword>
<evidence type="ECO:0000313" key="6">
    <source>
        <dbReference type="Proteomes" id="UP000256763"/>
    </source>
</evidence>
<dbReference type="EC" id="4.1.3.40" evidence="4"/>
<accession>A0A3E0X1Q8</accession>
<evidence type="ECO:0000256" key="2">
    <source>
        <dbReference type="ARBA" id="ARBA00022688"/>
    </source>
</evidence>
<dbReference type="InterPro" id="IPR028978">
    <property type="entry name" value="Chorismate_lyase_/UTRA_dom_sf"/>
</dbReference>
<comment type="caution">
    <text evidence="4">Lacks conserved residue(s) required for the propagation of feature annotation.</text>
</comment>
<comment type="caution">
    <text evidence="5">The sequence shown here is derived from an EMBL/GenBank/DDBJ whole genome shotgun (WGS) entry which is preliminary data.</text>
</comment>
<dbReference type="UniPathway" id="UPA00232"/>
<dbReference type="EMBL" id="NFZW01000001">
    <property type="protein sequence ID" value="RFA39541.1"/>
    <property type="molecule type" value="Genomic_DNA"/>
</dbReference>
<feature type="binding site" evidence="4">
    <location>
        <position position="72"/>
    </location>
    <ligand>
        <name>substrate</name>
    </ligand>
</feature>
<dbReference type="PANTHER" id="PTHR38683">
    <property type="entry name" value="CHORISMATE PYRUVATE-LYASE"/>
    <property type="match status" value="1"/>
</dbReference>
<feature type="binding site" evidence="4">
    <location>
        <position position="168"/>
    </location>
    <ligand>
        <name>substrate</name>
    </ligand>
</feature>
<proteinExistence type="inferred from homology"/>
<feature type="binding site" evidence="4">
    <location>
        <position position="110"/>
    </location>
    <ligand>
        <name>substrate</name>
    </ligand>
</feature>
<dbReference type="GO" id="GO:0005829">
    <property type="term" value="C:cytosol"/>
    <property type="evidence" value="ECO:0007669"/>
    <property type="project" value="TreeGrafter"/>
</dbReference>
<name>A0A3E0X1Q8_9GAMM</name>
<gene>
    <name evidence="4" type="primary">ubiC</name>
    <name evidence="5" type="ORF">CAL65_01885</name>
</gene>
<evidence type="ECO:0000256" key="3">
    <source>
        <dbReference type="ARBA" id="ARBA00023239"/>
    </source>
</evidence>
<dbReference type="RefSeq" id="WP_116300491.1">
    <property type="nucleotide sequence ID" value="NZ_NFZV01000001.1"/>
</dbReference>
<reference evidence="6" key="1">
    <citation type="submission" date="2017-05" db="EMBL/GenBank/DDBJ databases">
        <authorList>
            <person name="Sharma S."/>
            <person name="Sidhu C."/>
            <person name="Pinnaka A.K."/>
        </authorList>
    </citation>
    <scope>NUCLEOTIDE SEQUENCE [LARGE SCALE GENOMIC DNA]</scope>
    <source>
        <strain evidence="6">AK93</strain>
    </source>
</reference>
<keyword evidence="3 4" id="KW-0456">Lyase</keyword>
<keyword evidence="1 4" id="KW-0963">Cytoplasm</keyword>
<evidence type="ECO:0000256" key="4">
    <source>
        <dbReference type="HAMAP-Rule" id="MF_01632"/>
    </source>
</evidence>
<evidence type="ECO:0000256" key="1">
    <source>
        <dbReference type="ARBA" id="ARBA00022490"/>
    </source>
</evidence>
<comment type="subcellular location">
    <subcellularLocation>
        <location evidence="4">Cytoplasm</location>
    </subcellularLocation>
</comment>
<dbReference type="PANTHER" id="PTHR38683:SF1">
    <property type="entry name" value="CHORISMATE PYRUVATE-LYASE"/>
    <property type="match status" value="1"/>
</dbReference>
<keyword evidence="6" id="KW-1185">Reference proteome</keyword>
<protein>
    <recommendedName>
        <fullName evidence="4">Probable chorismate pyruvate-lyase</fullName>
        <shortName evidence="4">CL</shortName>
        <shortName evidence="4">CPL</shortName>
        <ecNumber evidence="4">4.1.3.40</ecNumber>
    </recommendedName>
</protein>
<dbReference type="OrthoDB" id="9789493at2"/>
<dbReference type="GO" id="GO:0006744">
    <property type="term" value="P:ubiquinone biosynthetic process"/>
    <property type="evidence" value="ECO:0007669"/>
    <property type="project" value="UniProtKB-UniRule"/>
</dbReference>
<keyword evidence="2 4" id="KW-0831">Ubiquinone biosynthesis</keyword>